<reference evidence="2" key="1">
    <citation type="submission" date="2017-04" db="EMBL/GenBank/DDBJ databases">
        <authorList>
            <person name="Varghese N."/>
            <person name="Submissions S."/>
        </authorList>
    </citation>
    <scope>NUCLEOTIDE SEQUENCE [LARGE SCALE GENOMIC DNA]</scope>
    <source>
        <strain evidence="2">RKEM611</strain>
    </source>
</reference>
<proteinExistence type="predicted"/>
<name>A0A1Y6CG59_9BACT</name>
<dbReference type="Proteomes" id="UP000192907">
    <property type="component" value="Unassembled WGS sequence"/>
</dbReference>
<gene>
    <name evidence="1" type="ORF">SAMN06296036_12095</name>
</gene>
<dbReference type="STRING" id="1513793.SAMN06296036_12095"/>
<protein>
    <submittedName>
        <fullName evidence="1">Uncharacterized protein</fullName>
    </submittedName>
</protein>
<organism evidence="1 2">
    <name type="scientific">Pseudobacteriovorax antillogorgiicola</name>
    <dbReference type="NCBI Taxonomy" id="1513793"/>
    <lineage>
        <taxon>Bacteria</taxon>
        <taxon>Pseudomonadati</taxon>
        <taxon>Bdellovibrionota</taxon>
        <taxon>Oligoflexia</taxon>
        <taxon>Oligoflexales</taxon>
        <taxon>Pseudobacteriovoracaceae</taxon>
        <taxon>Pseudobacteriovorax</taxon>
    </lineage>
</organism>
<evidence type="ECO:0000313" key="2">
    <source>
        <dbReference type="Proteomes" id="UP000192907"/>
    </source>
</evidence>
<dbReference type="AlphaFoldDB" id="A0A1Y6CG59"/>
<keyword evidence="2" id="KW-1185">Reference proteome</keyword>
<evidence type="ECO:0000313" key="1">
    <source>
        <dbReference type="EMBL" id="SMF60122.1"/>
    </source>
</evidence>
<dbReference type="OrthoDB" id="9797605at2"/>
<accession>A0A1Y6CG59</accession>
<dbReference type="EMBL" id="FWZT01000020">
    <property type="protein sequence ID" value="SMF60122.1"/>
    <property type="molecule type" value="Genomic_DNA"/>
</dbReference>
<dbReference type="RefSeq" id="WP_132322825.1">
    <property type="nucleotide sequence ID" value="NZ_FWZT01000020.1"/>
</dbReference>
<sequence>MFFRIIFIWFITGWSSLAQGNLAAKQGVIDLTEWDLLSKPVLTLKGEYGFYWARDDDETSISDRLDYRVIPNTWDQSLAPSTQPKNGVPTFRLHVLLPDVSSEIGIVFREIAIVHKVLIGGQPVFSLGPPGVIPDIHRSSIS</sequence>